<feature type="repeat" description="PPR" evidence="3">
    <location>
        <begin position="398"/>
        <end position="432"/>
    </location>
</feature>
<reference evidence="4 5" key="1">
    <citation type="journal article" date="2015" name="Proc. Natl. Acad. Sci. U.S.A.">
        <title>The resurrection genome of Boea hygrometrica: A blueprint for survival of dehydration.</title>
        <authorList>
            <person name="Xiao L."/>
            <person name="Yang G."/>
            <person name="Zhang L."/>
            <person name="Yang X."/>
            <person name="Zhao S."/>
            <person name="Ji Z."/>
            <person name="Zhou Q."/>
            <person name="Hu M."/>
            <person name="Wang Y."/>
            <person name="Chen M."/>
            <person name="Xu Y."/>
            <person name="Jin H."/>
            <person name="Xiao X."/>
            <person name="Hu G."/>
            <person name="Bao F."/>
            <person name="Hu Y."/>
            <person name="Wan P."/>
            <person name="Li L."/>
            <person name="Deng X."/>
            <person name="Kuang T."/>
            <person name="Xiang C."/>
            <person name="Zhu J.K."/>
            <person name="Oliver M.J."/>
            <person name="He Y."/>
        </authorList>
    </citation>
    <scope>NUCLEOTIDE SEQUENCE [LARGE SCALE GENOMIC DNA]</scope>
    <source>
        <strain evidence="5">cv. XS01</strain>
    </source>
</reference>
<evidence type="ECO:0000313" key="4">
    <source>
        <dbReference type="EMBL" id="KZV19046.1"/>
    </source>
</evidence>
<evidence type="ECO:0000313" key="5">
    <source>
        <dbReference type="Proteomes" id="UP000250235"/>
    </source>
</evidence>
<name>A0A2Z7AIU1_9LAMI</name>
<protein>
    <submittedName>
        <fullName evidence="4">Pentatricopeptide repeat-containing protein</fullName>
    </submittedName>
</protein>
<dbReference type="NCBIfam" id="TIGR00756">
    <property type="entry name" value="PPR"/>
    <property type="match status" value="4"/>
</dbReference>
<keyword evidence="5" id="KW-1185">Reference proteome</keyword>
<feature type="repeat" description="PPR" evidence="3">
    <location>
        <begin position="503"/>
        <end position="537"/>
    </location>
</feature>
<comment type="similarity">
    <text evidence="1">Belongs to the PPR family. P subfamily.</text>
</comment>
<feature type="repeat" description="PPR" evidence="3">
    <location>
        <begin position="152"/>
        <end position="186"/>
    </location>
</feature>
<sequence>MRRSGTELAAVISRALITSSDRKVSPQVWSPALEQTLHKLCRRESLSPTLVARVIDPFLLHHHSIAFGFFNWASQQPGFCHSPATYQSVLKALSISRQFNSIDKVLKQVRVHRVPLEPSVYGSIVASFVAGKKVHLAFTVFCEYVSDIVLIGPEICNSLLAVLASEGSMRSARTVFDEMINRGVGLSTLGFGVFVWWVSKKNGLEEVLSLLDEVRKVDFSGINGSVIALLVVHGLCMESKGKDAVNALEELRKRDCKPDFMAYRVAAEMLRKIGSVADVHMVLKKKRKLGVAPRANDYKEFIYLLVSERLISEAKELGEVIVDGNFPIDDDVLNVLIGSVSTVDPLCAVTFLKFMLEKGKMPTLLTLANLSENLGKHEKGDELVDIFQLLSRKEYFTSFESYNIMLSLLCKARRVKEAYSVLQEMKKKGFCPDVSSYNLLLETCCREDLVRPATRLWDEMFTSGCGGNLESYNILIRKFSEIGQIEDAYHMFYHMFGKGLDPDATTYLVLLEGLCRAKDLEKALEIFNKSVEQDVTLAATLLNTFVLCLCREGFYHQASKLLCGLICDMKCLESHVTLLTYLANSGEPALALEHIKLVADNSQVLLHAIQTRLSASLSSPSNSDPVLRLSREVIKMSEVAPENELTPVTVNSLLHVKFLSTFAEHLVTGETMHMTTRSDQRCSYITDGFSNYYIDDWTSAFR</sequence>
<dbReference type="Pfam" id="PF13041">
    <property type="entry name" value="PPR_2"/>
    <property type="match status" value="2"/>
</dbReference>
<dbReference type="AlphaFoldDB" id="A0A2Z7AIU1"/>
<keyword evidence="2" id="KW-0677">Repeat</keyword>
<dbReference type="Proteomes" id="UP000250235">
    <property type="component" value="Unassembled WGS sequence"/>
</dbReference>
<dbReference type="OrthoDB" id="185373at2759"/>
<feature type="repeat" description="PPR" evidence="3">
    <location>
        <begin position="433"/>
        <end position="467"/>
    </location>
</feature>
<evidence type="ECO:0000256" key="3">
    <source>
        <dbReference type="PROSITE-ProRule" id="PRU00708"/>
    </source>
</evidence>
<dbReference type="InterPro" id="IPR011990">
    <property type="entry name" value="TPR-like_helical_dom_sf"/>
</dbReference>
<dbReference type="InterPro" id="IPR050667">
    <property type="entry name" value="PPR-containing_protein"/>
</dbReference>
<evidence type="ECO:0000256" key="1">
    <source>
        <dbReference type="ARBA" id="ARBA00007626"/>
    </source>
</evidence>
<dbReference type="PROSITE" id="PS51375">
    <property type="entry name" value="PPR"/>
    <property type="match status" value="5"/>
</dbReference>
<feature type="repeat" description="PPR" evidence="3">
    <location>
        <begin position="468"/>
        <end position="502"/>
    </location>
</feature>
<proteinExistence type="inferred from homology"/>
<dbReference type="PANTHER" id="PTHR47939">
    <property type="entry name" value="MEMBRANE-ASSOCIATED SALT-INDUCIBLE PROTEIN-LIKE"/>
    <property type="match status" value="1"/>
</dbReference>
<dbReference type="SUPFAM" id="SSF81901">
    <property type="entry name" value="HCP-like"/>
    <property type="match status" value="1"/>
</dbReference>
<gene>
    <name evidence="4" type="ORF">F511_08474</name>
</gene>
<dbReference type="Pfam" id="PF01535">
    <property type="entry name" value="PPR"/>
    <property type="match status" value="1"/>
</dbReference>
<dbReference type="PANTHER" id="PTHR47939:SF13">
    <property type="entry name" value="OS03G0201400 PROTEIN"/>
    <property type="match status" value="1"/>
</dbReference>
<organism evidence="4 5">
    <name type="scientific">Dorcoceras hygrometricum</name>
    <dbReference type="NCBI Taxonomy" id="472368"/>
    <lineage>
        <taxon>Eukaryota</taxon>
        <taxon>Viridiplantae</taxon>
        <taxon>Streptophyta</taxon>
        <taxon>Embryophyta</taxon>
        <taxon>Tracheophyta</taxon>
        <taxon>Spermatophyta</taxon>
        <taxon>Magnoliopsida</taxon>
        <taxon>eudicotyledons</taxon>
        <taxon>Gunneridae</taxon>
        <taxon>Pentapetalae</taxon>
        <taxon>asterids</taxon>
        <taxon>lamiids</taxon>
        <taxon>Lamiales</taxon>
        <taxon>Gesneriaceae</taxon>
        <taxon>Didymocarpoideae</taxon>
        <taxon>Trichosporeae</taxon>
        <taxon>Loxocarpinae</taxon>
        <taxon>Dorcoceras</taxon>
    </lineage>
</organism>
<accession>A0A2Z7AIU1</accession>
<dbReference type="Gene3D" id="1.25.40.10">
    <property type="entry name" value="Tetratricopeptide repeat domain"/>
    <property type="match status" value="5"/>
</dbReference>
<dbReference type="EMBL" id="KV017149">
    <property type="protein sequence ID" value="KZV19046.1"/>
    <property type="molecule type" value="Genomic_DNA"/>
</dbReference>
<dbReference type="InterPro" id="IPR002885">
    <property type="entry name" value="PPR_rpt"/>
</dbReference>
<evidence type="ECO:0000256" key="2">
    <source>
        <dbReference type="ARBA" id="ARBA00022737"/>
    </source>
</evidence>